<dbReference type="InterPro" id="IPR002300">
    <property type="entry name" value="aa-tRNA-synth_Ia"/>
</dbReference>
<dbReference type="Gene3D" id="1.10.287.380">
    <property type="entry name" value="Valyl-tRNA synthetase, C-terminal domain"/>
    <property type="match status" value="1"/>
</dbReference>
<dbReference type="CDD" id="cd07962">
    <property type="entry name" value="Anticodon_Ia_Val"/>
    <property type="match status" value="1"/>
</dbReference>
<evidence type="ECO:0000256" key="4">
    <source>
        <dbReference type="ARBA" id="ARBA00022490"/>
    </source>
</evidence>
<evidence type="ECO:0000256" key="7">
    <source>
        <dbReference type="ARBA" id="ARBA00022840"/>
    </source>
</evidence>
<evidence type="ECO:0000256" key="12">
    <source>
        <dbReference type="RuleBase" id="RU363035"/>
    </source>
</evidence>
<feature type="domain" description="Methionyl/Valyl/Leucyl/Isoleucyl-tRNA synthetase anticodon-binding" evidence="14">
    <location>
        <begin position="679"/>
        <end position="854"/>
    </location>
</feature>
<organism evidence="16 17">
    <name type="scientific">Gregarina niphandrodes</name>
    <name type="common">Septate eugregarine</name>
    <dbReference type="NCBI Taxonomy" id="110365"/>
    <lineage>
        <taxon>Eukaryota</taxon>
        <taxon>Sar</taxon>
        <taxon>Alveolata</taxon>
        <taxon>Apicomplexa</taxon>
        <taxon>Conoidasida</taxon>
        <taxon>Gregarinasina</taxon>
        <taxon>Eugregarinorida</taxon>
        <taxon>Gregarinidae</taxon>
        <taxon>Gregarina</taxon>
    </lineage>
</organism>
<dbReference type="EMBL" id="AFNH02000506">
    <property type="protein sequence ID" value="EZG67636.1"/>
    <property type="molecule type" value="Genomic_DNA"/>
</dbReference>
<dbReference type="SUPFAM" id="SSF47323">
    <property type="entry name" value="Anticodon-binding domain of a subclass of class I aminoacyl-tRNA synthetases"/>
    <property type="match status" value="1"/>
</dbReference>
<dbReference type="FunFam" id="3.40.50.620:FF:000020">
    <property type="entry name" value="Valine--tRNA ligase, mitochondrial"/>
    <property type="match status" value="1"/>
</dbReference>
<feature type="domain" description="Valyl-tRNA synthetase tRNA-binding arm" evidence="15">
    <location>
        <begin position="911"/>
        <end position="969"/>
    </location>
</feature>
<keyword evidence="6 12" id="KW-0547">Nucleotide-binding</keyword>
<reference evidence="16" key="1">
    <citation type="submission" date="2013-12" db="EMBL/GenBank/DDBJ databases">
        <authorList>
            <person name="Omoto C.K."/>
            <person name="Sibley D."/>
            <person name="Venepally P."/>
            <person name="Hadjithomas M."/>
            <person name="Karamycheva S."/>
            <person name="Brunk B."/>
            <person name="Roos D."/>
            <person name="Caler E."/>
            <person name="Lorenzi H."/>
        </authorList>
    </citation>
    <scope>NUCLEOTIDE SEQUENCE</scope>
</reference>
<keyword evidence="7 12" id="KW-0067">ATP-binding</keyword>
<evidence type="ECO:0000256" key="1">
    <source>
        <dbReference type="ARBA" id="ARBA00004496"/>
    </source>
</evidence>
<dbReference type="Pfam" id="PF00133">
    <property type="entry name" value="tRNA-synt_1"/>
    <property type="match status" value="1"/>
</dbReference>
<protein>
    <recommendedName>
        <fullName evidence="3">valine--tRNA ligase</fullName>
        <ecNumber evidence="3">6.1.1.9</ecNumber>
    </recommendedName>
    <alternativeName>
        <fullName evidence="10">Valyl-tRNA synthetase</fullName>
    </alternativeName>
</protein>
<dbReference type="GO" id="GO:0006438">
    <property type="term" value="P:valyl-tRNA aminoacylation"/>
    <property type="evidence" value="ECO:0007669"/>
    <property type="project" value="InterPro"/>
</dbReference>
<dbReference type="Gene3D" id="3.90.740.10">
    <property type="entry name" value="Valyl/Leucyl/Isoleucyl-tRNA synthetase, editing domain"/>
    <property type="match status" value="1"/>
</dbReference>
<gene>
    <name evidence="16" type="ORF">GNI_067320</name>
</gene>
<dbReference type="PANTHER" id="PTHR11946:SF109">
    <property type="entry name" value="VALINE--TRNA LIGASE"/>
    <property type="match status" value="1"/>
</dbReference>
<dbReference type="Proteomes" id="UP000019763">
    <property type="component" value="Unassembled WGS sequence"/>
</dbReference>
<dbReference type="InterPro" id="IPR013155">
    <property type="entry name" value="M/V/L/I-tRNA-synth_anticd-bd"/>
</dbReference>
<dbReference type="GO" id="GO:0002161">
    <property type="term" value="F:aminoacyl-tRNA deacylase activity"/>
    <property type="evidence" value="ECO:0007669"/>
    <property type="project" value="InterPro"/>
</dbReference>
<evidence type="ECO:0000256" key="10">
    <source>
        <dbReference type="ARBA" id="ARBA00029936"/>
    </source>
</evidence>
<evidence type="ECO:0000259" key="15">
    <source>
        <dbReference type="Pfam" id="PF10458"/>
    </source>
</evidence>
<proteinExistence type="inferred from homology"/>
<dbReference type="PROSITE" id="PS00178">
    <property type="entry name" value="AA_TRNA_LIGASE_I"/>
    <property type="match status" value="1"/>
</dbReference>
<evidence type="ECO:0000256" key="11">
    <source>
        <dbReference type="ARBA" id="ARBA00047552"/>
    </source>
</evidence>
<dbReference type="RefSeq" id="XP_011130189.1">
    <property type="nucleotide sequence ID" value="XM_011131887.1"/>
</dbReference>
<comment type="subcellular location">
    <subcellularLocation>
        <location evidence="1">Cytoplasm</location>
    </subcellularLocation>
</comment>
<dbReference type="FunFam" id="3.90.740.10:FF:000005">
    <property type="entry name" value="Valine--tRNA ligase, mitochondrial"/>
    <property type="match status" value="1"/>
</dbReference>
<dbReference type="InterPro" id="IPR033705">
    <property type="entry name" value="Anticodon_Ia_Val"/>
</dbReference>
<dbReference type="InterPro" id="IPR009008">
    <property type="entry name" value="Val/Leu/Ile-tRNA-synth_edit"/>
</dbReference>
<comment type="catalytic activity">
    <reaction evidence="11">
        <text>tRNA(Val) + L-valine + ATP = L-valyl-tRNA(Val) + AMP + diphosphate</text>
        <dbReference type="Rhea" id="RHEA:10704"/>
        <dbReference type="Rhea" id="RHEA-COMP:9672"/>
        <dbReference type="Rhea" id="RHEA-COMP:9708"/>
        <dbReference type="ChEBI" id="CHEBI:30616"/>
        <dbReference type="ChEBI" id="CHEBI:33019"/>
        <dbReference type="ChEBI" id="CHEBI:57762"/>
        <dbReference type="ChEBI" id="CHEBI:78442"/>
        <dbReference type="ChEBI" id="CHEBI:78537"/>
        <dbReference type="ChEBI" id="CHEBI:456215"/>
        <dbReference type="EC" id="6.1.1.9"/>
    </reaction>
</comment>
<keyword evidence="17" id="KW-1185">Reference proteome</keyword>
<evidence type="ECO:0000256" key="6">
    <source>
        <dbReference type="ARBA" id="ARBA00022741"/>
    </source>
</evidence>
<dbReference type="EC" id="6.1.1.9" evidence="3"/>
<dbReference type="GO" id="GO:0005524">
    <property type="term" value="F:ATP binding"/>
    <property type="evidence" value="ECO:0007669"/>
    <property type="project" value="UniProtKB-KW"/>
</dbReference>
<comment type="caution">
    <text evidence="16">The sequence shown here is derived from an EMBL/GenBank/DDBJ whole genome shotgun (WGS) entry which is preliminary data.</text>
</comment>
<evidence type="ECO:0000256" key="5">
    <source>
        <dbReference type="ARBA" id="ARBA00022598"/>
    </source>
</evidence>
<dbReference type="SUPFAM" id="SSF52374">
    <property type="entry name" value="Nucleotidylyl transferase"/>
    <property type="match status" value="1"/>
</dbReference>
<dbReference type="Gene3D" id="3.40.50.620">
    <property type="entry name" value="HUPs"/>
    <property type="match status" value="2"/>
</dbReference>
<keyword evidence="9 12" id="KW-0030">Aminoacyl-tRNA synthetase</keyword>
<evidence type="ECO:0000256" key="2">
    <source>
        <dbReference type="ARBA" id="ARBA00005594"/>
    </source>
</evidence>
<sequence>MTSGQYHPVELEEKWAQVWEAAKPGKGDERSVKEKFSMVMPPPNVTGTLHLGHTMMAAIEDTIVRYQKMRGREVCWVPGLDHAGIATQSVVERQLLKTGVSRHDLGREEFVGKVWEWKEEKGGRILYQLRRLGCSCDWDREAFTFSKPMTEAVTEAFVRLHEKGLVYRDVRLVSWCPYLNTALSDIEVETDEFDKPDRVRVPGYDKTVEVGCLWQFKYQLKDDPTRFIEVATSRPETMLGDVAVAVNPNDVRYKDLVGKELIHPFIQDRRLVVVADEHCDPEFGTGAVKITPAHDKNDFEVGKRHNLENITVFTLDGRINEEGGDFAGMHRFEARVAIEKRLMELGLFVEKIKNPKKMAIPRCSRSGDIIEYMLLPQWYINCEGMAKRAADACRTGELRILPDGSEKQWYHWLDNTHDWCVSRQLWWGHRIPAYRVVCEGLSQDHWIVARSAEAAREQAEQYLKRVSERTDLKFTLEQDQDVLDTWFSSGLFPFSVYGWPNDTTSLSKFFPTDLLETGSDILFFWVARMVMLSLELMNQLPFSTVFLHPMVRDSHGKKMSKSTGNVVDPVDVIHGITLKKMAEGVKDSNLKDSEIKRALDALSKDFPNGIEECGADALRYGMLSYLKGGRSVNLDINRIVGYRHFCNKVWNATKFAMSYLDGIPEEELLSNRESTNFADKWILHRCNVMIRNTTEAYESYSFFDAVNETYSFFLYDFCDVYLELVKPRFQQQQLDKEDAARTLFHCLDNVLKMLHPMMPFITEESWNQLHNRLHDNMSKDNMSNDNMSNDNMSNDNMSKDQVVDLLINQPLPLSHNKYNSTESERQMNYFLNTVKAFRSMLAQFEVPPKNKLEAFVKLGEETRFMANRLDAVTSLAKLASCTVVETMSDSHVSDVTVDGIVVALNPAGSIDFKKVLVKLNKRRGQLEKLLEGICKKMTMPDYQTKVPHEVQEQNKQKLEAHETEKNELDVAISIASKFV</sequence>
<feature type="domain" description="Aminoacyl-tRNA synthetase class Ia" evidence="13">
    <location>
        <begin position="17"/>
        <end position="634"/>
    </location>
</feature>
<accession>A0A023B7P6</accession>
<keyword evidence="5 12" id="KW-0436">Ligase</keyword>
<dbReference type="InterPro" id="IPR037118">
    <property type="entry name" value="Val-tRNA_synth_C_sf"/>
</dbReference>
<dbReference type="VEuPathDB" id="CryptoDB:GNI_067320"/>
<dbReference type="PANTHER" id="PTHR11946">
    <property type="entry name" value="VALYL-TRNA SYNTHETASES"/>
    <property type="match status" value="1"/>
</dbReference>
<evidence type="ECO:0000256" key="8">
    <source>
        <dbReference type="ARBA" id="ARBA00022917"/>
    </source>
</evidence>
<evidence type="ECO:0000313" key="17">
    <source>
        <dbReference type="Proteomes" id="UP000019763"/>
    </source>
</evidence>
<dbReference type="CDD" id="cd00817">
    <property type="entry name" value="ValRS_core"/>
    <property type="match status" value="1"/>
</dbReference>
<dbReference type="HAMAP" id="MF_02004">
    <property type="entry name" value="Val_tRNA_synth_type1"/>
    <property type="match status" value="1"/>
</dbReference>
<evidence type="ECO:0000256" key="9">
    <source>
        <dbReference type="ARBA" id="ARBA00023146"/>
    </source>
</evidence>
<dbReference type="NCBIfam" id="TIGR00422">
    <property type="entry name" value="valS"/>
    <property type="match status" value="1"/>
</dbReference>
<keyword evidence="4" id="KW-0963">Cytoplasm</keyword>
<dbReference type="Gene3D" id="1.10.730.10">
    <property type="entry name" value="Isoleucyl-tRNA Synthetase, Domain 1"/>
    <property type="match status" value="1"/>
</dbReference>
<dbReference type="InterPro" id="IPR009080">
    <property type="entry name" value="tRNAsynth_Ia_anticodon-bd"/>
</dbReference>
<dbReference type="Pfam" id="PF08264">
    <property type="entry name" value="Anticodon_1"/>
    <property type="match status" value="1"/>
</dbReference>
<dbReference type="NCBIfam" id="NF004349">
    <property type="entry name" value="PRK05729.1"/>
    <property type="match status" value="1"/>
</dbReference>
<dbReference type="PRINTS" id="PR00986">
    <property type="entry name" value="TRNASYNTHVAL"/>
</dbReference>
<evidence type="ECO:0000259" key="13">
    <source>
        <dbReference type="Pfam" id="PF00133"/>
    </source>
</evidence>
<keyword evidence="8 12" id="KW-0648">Protein biosynthesis</keyword>
<evidence type="ECO:0000313" key="16">
    <source>
        <dbReference type="EMBL" id="EZG67636.1"/>
    </source>
</evidence>
<dbReference type="InterPro" id="IPR001412">
    <property type="entry name" value="aa-tRNA-synth_I_CS"/>
</dbReference>
<dbReference type="SUPFAM" id="SSF50677">
    <property type="entry name" value="ValRS/IleRS/LeuRS editing domain"/>
    <property type="match status" value="1"/>
</dbReference>
<dbReference type="InterPro" id="IPR002303">
    <property type="entry name" value="Valyl-tRNA_ligase"/>
</dbReference>
<dbReference type="OrthoDB" id="629407at2759"/>
<name>A0A023B7P6_GRENI</name>
<dbReference type="SUPFAM" id="SSF46589">
    <property type="entry name" value="tRNA-binding arm"/>
    <property type="match status" value="1"/>
</dbReference>
<evidence type="ECO:0000259" key="14">
    <source>
        <dbReference type="Pfam" id="PF08264"/>
    </source>
</evidence>
<dbReference type="eggNOG" id="KOG0432">
    <property type="taxonomic scope" value="Eukaryota"/>
</dbReference>
<comment type="similarity">
    <text evidence="2 12">Belongs to the class-I aminoacyl-tRNA synthetase family.</text>
</comment>
<dbReference type="AlphaFoldDB" id="A0A023B7P6"/>
<dbReference type="Pfam" id="PF10458">
    <property type="entry name" value="Val_tRNA-synt_C"/>
    <property type="match status" value="1"/>
</dbReference>
<dbReference type="InterPro" id="IPR019499">
    <property type="entry name" value="Val-tRNA_synth_tRNA-bd"/>
</dbReference>
<dbReference type="FunFam" id="3.40.50.620:FF:000078">
    <property type="entry name" value="Valine--tRNA ligase, mitochondrial"/>
    <property type="match status" value="1"/>
</dbReference>
<dbReference type="GeneID" id="22912474"/>
<dbReference type="OMA" id="PPNCATN"/>
<dbReference type="GO" id="GO:0004832">
    <property type="term" value="F:valine-tRNA ligase activity"/>
    <property type="evidence" value="ECO:0007669"/>
    <property type="project" value="UniProtKB-EC"/>
</dbReference>
<dbReference type="GO" id="GO:0005829">
    <property type="term" value="C:cytosol"/>
    <property type="evidence" value="ECO:0007669"/>
    <property type="project" value="TreeGrafter"/>
</dbReference>
<dbReference type="InterPro" id="IPR014729">
    <property type="entry name" value="Rossmann-like_a/b/a_fold"/>
</dbReference>
<evidence type="ECO:0000256" key="3">
    <source>
        <dbReference type="ARBA" id="ARBA00013169"/>
    </source>
</evidence>
<dbReference type="InterPro" id="IPR010978">
    <property type="entry name" value="tRNA-bd_arm"/>
</dbReference>